<protein>
    <submittedName>
        <fullName evidence="2">Uncharacterized protein</fullName>
    </submittedName>
</protein>
<feature type="region of interest" description="Disordered" evidence="1">
    <location>
        <begin position="65"/>
        <end position="101"/>
    </location>
</feature>
<evidence type="ECO:0000313" key="2">
    <source>
        <dbReference type="EMBL" id="KAK3730773.1"/>
    </source>
</evidence>
<sequence>MSIQSSTVQPTQIRPKFALPCVLLTNCEYRIGRFIDAIRDEQATFANYSPFLDLSVGVNGEGGGLLVSNHPSPEPGLQHELSSLSPVSTTNRGRDYTAKML</sequence>
<feature type="compositionally biased region" description="Basic and acidic residues" evidence="1">
    <location>
        <begin position="92"/>
        <end position="101"/>
    </location>
</feature>
<dbReference type="EMBL" id="JAWDGP010007058">
    <property type="protein sequence ID" value="KAK3730773.1"/>
    <property type="molecule type" value="Genomic_DNA"/>
</dbReference>
<evidence type="ECO:0000313" key="3">
    <source>
        <dbReference type="Proteomes" id="UP001283361"/>
    </source>
</evidence>
<dbReference type="Proteomes" id="UP001283361">
    <property type="component" value="Unassembled WGS sequence"/>
</dbReference>
<reference evidence="2" key="1">
    <citation type="journal article" date="2023" name="G3 (Bethesda)">
        <title>A reference genome for the long-term kleptoplast-retaining sea slug Elysia crispata morphotype clarki.</title>
        <authorList>
            <person name="Eastman K.E."/>
            <person name="Pendleton A.L."/>
            <person name="Shaikh M.A."/>
            <person name="Suttiyut T."/>
            <person name="Ogas R."/>
            <person name="Tomko P."/>
            <person name="Gavelis G."/>
            <person name="Widhalm J.R."/>
            <person name="Wisecaver J.H."/>
        </authorList>
    </citation>
    <scope>NUCLEOTIDE SEQUENCE</scope>
    <source>
        <strain evidence="2">ECLA1</strain>
    </source>
</reference>
<dbReference type="AlphaFoldDB" id="A0AAE0Y418"/>
<proteinExistence type="predicted"/>
<evidence type="ECO:0000256" key="1">
    <source>
        <dbReference type="SAM" id="MobiDB-lite"/>
    </source>
</evidence>
<feature type="compositionally biased region" description="Polar residues" evidence="1">
    <location>
        <begin position="80"/>
        <end position="91"/>
    </location>
</feature>
<keyword evidence="3" id="KW-1185">Reference proteome</keyword>
<name>A0AAE0Y418_9GAST</name>
<organism evidence="2 3">
    <name type="scientific">Elysia crispata</name>
    <name type="common">lettuce slug</name>
    <dbReference type="NCBI Taxonomy" id="231223"/>
    <lineage>
        <taxon>Eukaryota</taxon>
        <taxon>Metazoa</taxon>
        <taxon>Spiralia</taxon>
        <taxon>Lophotrochozoa</taxon>
        <taxon>Mollusca</taxon>
        <taxon>Gastropoda</taxon>
        <taxon>Heterobranchia</taxon>
        <taxon>Euthyneura</taxon>
        <taxon>Panpulmonata</taxon>
        <taxon>Sacoglossa</taxon>
        <taxon>Placobranchoidea</taxon>
        <taxon>Plakobranchidae</taxon>
        <taxon>Elysia</taxon>
    </lineage>
</organism>
<gene>
    <name evidence="2" type="ORF">RRG08_015690</name>
</gene>
<accession>A0AAE0Y418</accession>
<comment type="caution">
    <text evidence="2">The sequence shown here is derived from an EMBL/GenBank/DDBJ whole genome shotgun (WGS) entry which is preliminary data.</text>
</comment>